<feature type="binding site" evidence="6">
    <location>
        <position position="144"/>
    </location>
    <ligand>
        <name>(S)-malate</name>
        <dbReference type="ChEBI" id="CHEBI:15589"/>
    </ligand>
</feature>
<keyword evidence="12" id="KW-1185">Reference proteome</keyword>
<dbReference type="PANTHER" id="PTHR23406:SF90">
    <property type="entry name" value="MALIC ENZYME-RELATED"/>
    <property type="match status" value="1"/>
</dbReference>
<evidence type="ECO:0000256" key="4">
    <source>
        <dbReference type="ARBA" id="ARBA00023002"/>
    </source>
</evidence>
<dbReference type="RefSeq" id="WP_090702400.1">
    <property type="nucleotide sequence ID" value="NZ_FOSP01000037.1"/>
</dbReference>
<accession>A0A1I4FHT8</accession>
<dbReference type="EMBL" id="FOSP01000037">
    <property type="protein sequence ID" value="SFL16497.1"/>
    <property type="molecule type" value="Genomic_DNA"/>
</dbReference>
<dbReference type="Gene3D" id="3.40.50.720">
    <property type="entry name" value="NAD(P)-binding Rossmann-like Domain"/>
    <property type="match status" value="1"/>
</dbReference>
<evidence type="ECO:0000256" key="8">
    <source>
        <dbReference type="RuleBase" id="RU003427"/>
    </source>
</evidence>
<feature type="binding site" evidence="7">
    <location>
        <position position="233"/>
    </location>
    <ligand>
        <name>a divalent metal cation</name>
        <dbReference type="ChEBI" id="CHEBI:60240"/>
    </ligand>
</feature>
<dbReference type="SUPFAM" id="SSF51735">
    <property type="entry name" value="NAD(P)-binding Rossmann-fold domains"/>
    <property type="match status" value="1"/>
</dbReference>
<dbReference type="FunFam" id="3.40.50.720:FF:000182">
    <property type="entry name" value="NAD-dependent malic enzyme"/>
    <property type="match status" value="1"/>
</dbReference>
<gene>
    <name evidence="11" type="ORF">SAMN05216302_10376</name>
</gene>
<dbReference type="Gene3D" id="3.40.50.10380">
    <property type="entry name" value="Malic enzyme, N-terminal domain"/>
    <property type="match status" value="1"/>
</dbReference>
<organism evidence="11 12">
    <name type="scientific">Nitrosomonas aestuarii</name>
    <dbReference type="NCBI Taxonomy" id="52441"/>
    <lineage>
        <taxon>Bacteria</taxon>
        <taxon>Pseudomonadati</taxon>
        <taxon>Pseudomonadota</taxon>
        <taxon>Betaproteobacteria</taxon>
        <taxon>Nitrosomonadales</taxon>
        <taxon>Nitrosomonadaceae</taxon>
        <taxon>Nitrosomonas</taxon>
    </lineage>
</organism>
<proteinExistence type="inferred from homology"/>
<dbReference type="Proteomes" id="UP000199533">
    <property type="component" value="Unassembled WGS sequence"/>
</dbReference>
<dbReference type="GO" id="GO:0051287">
    <property type="term" value="F:NAD binding"/>
    <property type="evidence" value="ECO:0007669"/>
    <property type="project" value="InterPro"/>
</dbReference>
<dbReference type="GO" id="GO:0004473">
    <property type="term" value="F:malate dehydrogenase (decarboxylating) (NADP+) activity"/>
    <property type="evidence" value="ECO:0007669"/>
    <property type="project" value="TreeGrafter"/>
</dbReference>
<dbReference type="SMART" id="SM01274">
    <property type="entry name" value="malic"/>
    <property type="match status" value="1"/>
</dbReference>
<evidence type="ECO:0000256" key="1">
    <source>
        <dbReference type="ARBA" id="ARBA00001936"/>
    </source>
</evidence>
<evidence type="ECO:0000313" key="12">
    <source>
        <dbReference type="Proteomes" id="UP000199533"/>
    </source>
</evidence>
<dbReference type="InterPro" id="IPR037062">
    <property type="entry name" value="Malic_N_dom_sf"/>
</dbReference>
<feature type="binding site" evidence="7">
    <location>
        <position position="257"/>
    </location>
    <ligand>
        <name>a divalent metal cation</name>
        <dbReference type="ChEBI" id="CHEBI:60240"/>
    </ligand>
</feature>
<comment type="cofactor">
    <cofactor evidence="1">
        <name>Mn(2+)</name>
        <dbReference type="ChEBI" id="CHEBI:29035"/>
    </cofactor>
</comment>
<feature type="binding site" evidence="7">
    <location>
        <position position="234"/>
    </location>
    <ligand>
        <name>a divalent metal cation</name>
        <dbReference type="ChEBI" id="CHEBI:60240"/>
    </ligand>
</feature>
<name>A0A1I4FHT8_9PROT</name>
<dbReference type="CDD" id="cd05312">
    <property type="entry name" value="NAD_bind_1_malic_enz"/>
    <property type="match status" value="1"/>
</dbReference>
<dbReference type="InterPro" id="IPR001891">
    <property type="entry name" value="Malic_OxRdtase"/>
</dbReference>
<dbReference type="PANTHER" id="PTHR23406">
    <property type="entry name" value="MALIC ENZYME-RELATED"/>
    <property type="match status" value="1"/>
</dbReference>
<dbReference type="InterPro" id="IPR012301">
    <property type="entry name" value="Malic_N_dom"/>
</dbReference>
<dbReference type="PROSITE" id="PS00331">
    <property type="entry name" value="MALIC_ENZYMES"/>
    <property type="match status" value="1"/>
</dbReference>
<dbReference type="GO" id="GO:0006108">
    <property type="term" value="P:malate metabolic process"/>
    <property type="evidence" value="ECO:0007669"/>
    <property type="project" value="TreeGrafter"/>
</dbReference>
<evidence type="ECO:0000259" key="9">
    <source>
        <dbReference type="SMART" id="SM00919"/>
    </source>
</evidence>
<comment type="cofactor">
    <cofactor evidence="7">
        <name>Mg(2+)</name>
        <dbReference type="ChEBI" id="CHEBI:18420"/>
    </cofactor>
    <cofactor evidence="7">
        <name>Mn(2+)</name>
        <dbReference type="ChEBI" id="CHEBI:29035"/>
    </cofactor>
    <text evidence="7">Divalent metal cations. Prefers magnesium or manganese.</text>
</comment>
<evidence type="ECO:0000256" key="6">
    <source>
        <dbReference type="PIRSR" id="PIRSR000106-2"/>
    </source>
</evidence>
<dbReference type="OrthoDB" id="3314528at2"/>
<evidence type="ECO:0000259" key="10">
    <source>
        <dbReference type="SMART" id="SM01274"/>
    </source>
</evidence>
<sequence length="534" mass="59349">MKVGKTLLDDPACTKSTAFTREERIRFGLRGLLPYDVASISKQKERALENMRRKNNNIEKYIFLSALLDRNQRLFYRTMIDHMEEILPLVYTPTVGEACKEFAHIFRRPQGLYITPEDRGGIEGVFGNWPEKDIRVIVVTDGERILGLGDLGANGMGIPIGKVALYVACAGIQPAHCMPVMLDVGTNNQSLREDPLYLGYPFARLEGEAYLSLVDEFVRAVQTRFPKALIQFEDFLTPNAFSFLDNYGTEVRCFNDDIQGTAAVTLAGVYTSCRITKKKFSDLTIMFLGTGSAAGGTAELMVAAFRAQGLGEQQARERLWFIDRKGLVVSTNENIKPRIQPYAHAHVPCDFVDAIADIKPDVLIGATGVAGTFTEQVVRQMAAVNERPVIIALSNPTSHTECTAEEAYRWSDGRVIFASGSPFEKVCYKNQCYEPAQGNNAYIFPGIGLGVCVSSARLITPNMFLSAAKVLSNLVTEEEIAKGAVYPSLMRVREVSREIAKAVCQVAMKEALVDEELPENLEEYIRSFMYDPNY</sequence>
<dbReference type="Pfam" id="PF03949">
    <property type="entry name" value="Malic_M"/>
    <property type="match status" value="1"/>
</dbReference>
<dbReference type="AlphaFoldDB" id="A0A1I4FHT8"/>
<feature type="active site" description="Proton donor" evidence="5">
    <location>
        <position position="91"/>
    </location>
</feature>
<feature type="binding site" evidence="6">
    <location>
        <position position="439"/>
    </location>
    <ligand>
        <name>(S)-malate</name>
        <dbReference type="ChEBI" id="CHEBI:15589"/>
    </ligand>
</feature>
<evidence type="ECO:0000256" key="7">
    <source>
        <dbReference type="PIRSR" id="PIRSR000106-3"/>
    </source>
</evidence>
<feature type="domain" description="Malic enzyme NAD-binding" evidence="9">
    <location>
        <begin position="258"/>
        <end position="508"/>
    </location>
</feature>
<dbReference type="PIRSF" id="PIRSF000106">
    <property type="entry name" value="ME"/>
    <property type="match status" value="1"/>
</dbReference>
<feature type="active site" description="Proton acceptor" evidence="5">
    <location>
        <position position="162"/>
    </location>
</feature>
<dbReference type="NCBIfam" id="NF010052">
    <property type="entry name" value="PRK13529.1"/>
    <property type="match status" value="1"/>
</dbReference>
<keyword evidence="3 7" id="KW-0479">Metal-binding</keyword>
<dbReference type="STRING" id="52441.SAMN05216302_10376"/>
<protein>
    <submittedName>
        <fullName evidence="11">Malate dehydrogenase (Oxaloacetate-decarboxylating)(NADP+)</fullName>
    </submittedName>
</protein>
<dbReference type="Pfam" id="PF00390">
    <property type="entry name" value="malic"/>
    <property type="match status" value="1"/>
</dbReference>
<evidence type="ECO:0000256" key="5">
    <source>
        <dbReference type="PIRSR" id="PIRSR000106-1"/>
    </source>
</evidence>
<dbReference type="InterPro" id="IPR012302">
    <property type="entry name" value="Malic_NAD-bd"/>
</dbReference>
<dbReference type="InterPro" id="IPR015884">
    <property type="entry name" value="Malic_enzyme_CS"/>
</dbReference>
<reference evidence="12" key="1">
    <citation type="submission" date="2016-10" db="EMBL/GenBank/DDBJ databases">
        <authorList>
            <person name="Varghese N."/>
            <person name="Submissions S."/>
        </authorList>
    </citation>
    <scope>NUCLEOTIDE SEQUENCE [LARGE SCALE GENOMIC DNA]</scope>
    <source>
        <strain evidence="12">Nm69</strain>
    </source>
</reference>
<dbReference type="SMART" id="SM00919">
    <property type="entry name" value="Malic_M"/>
    <property type="match status" value="1"/>
</dbReference>
<feature type="domain" description="Malic enzyme N-terminal" evidence="10">
    <location>
        <begin position="68"/>
        <end position="248"/>
    </location>
</feature>
<dbReference type="InterPro" id="IPR036291">
    <property type="entry name" value="NAD(P)-bd_dom_sf"/>
</dbReference>
<dbReference type="SUPFAM" id="SSF53223">
    <property type="entry name" value="Aminoacid dehydrogenase-like, N-terminal domain"/>
    <property type="match status" value="1"/>
</dbReference>
<dbReference type="GO" id="GO:0046872">
    <property type="term" value="F:metal ion binding"/>
    <property type="evidence" value="ECO:0007669"/>
    <property type="project" value="UniProtKB-KW"/>
</dbReference>
<evidence type="ECO:0000256" key="2">
    <source>
        <dbReference type="ARBA" id="ARBA00008785"/>
    </source>
</evidence>
<evidence type="ECO:0000256" key="3">
    <source>
        <dbReference type="ARBA" id="ARBA00022723"/>
    </source>
</evidence>
<dbReference type="InterPro" id="IPR046346">
    <property type="entry name" value="Aminoacid_DH-like_N_sf"/>
</dbReference>
<dbReference type="PRINTS" id="PR00072">
    <property type="entry name" value="MALOXRDTASE"/>
</dbReference>
<keyword evidence="4" id="KW-0560">Oxidoreductase</keyword>
<evidence type="ECO:0000313" key="11">
    <source>
        <dbReference type="EMBL" id="SFL16497.1"/>
    </source>
</evidence>
<comment type="similarity">
    <text evidence="2 8">Belongs to the malic enzymes family.</text>
</comment>
<feature type="binding site" evidence="6">
    <location>
        <position position="395"/>
    </location>
    <ligand>
        <name>(S)-malate</name>
        <dbReference type="ChEBI" id="CHEBI:15589"/>
    </ligand>
</feature>